<evidence type="ECO:0000256" key="5">
    <source>
        <dbReference type="ARBA" id="ARBA00022801"/>
    </source>
</evidence>
<evidence type="ECO:0000256" key="3">
    <source>
        <dbReference type="ARBA" id="ARBA00022723"/>
    </source>
</evidence>
<dbReference type="AlphaFoldDB" id="A0A673JTP2"/>
<keyword evidence="6 9" id="KW-0788">Thiol protease</keyword>
<evidence type="ECO:0000256" key="7">
    <source>
        <dbReference type="ARBA" id="ARBA00022837"/>
    </source>
</evidence>
<keyword evidence="7" id="KW-0106">Calcium</keyword>
<dbReference type="FunFam" id="2.60.120.380:FF:000001">
    <property type="entry name" value="Calpain-1 catalytic subunit"/>
    <property type="match status" value="1"/>
</dbReference>
<dbReference type="CDD" id="cd00044">
    <property type="entry name" value="CysPc"/>
    <property type="match status" value="1"/>
</dbReference>
<dbReference type="InterPro" id="IPR022683">
    <property type="entry name" value="Calpain_III"/>
</dbReference>
<dbReference type="InterPro" id="IPR022682">
    <property type="entry name" value="Calpain_domain_III"/>
</dbReference>
<dbReference type="PRINTS" id="PR00704">
    <property type="entry name" value="CALPAIN"/>
</dbReference>
<evidence type="ECO:0000256" key="1">
    <source>
        <dbReference type="ARBA" id="ARBA00007623"/>
    </source>
</evidence>
<dbReference type="InterPro" id="IPR036213">
    <property type="entry name" value="Calpain_III_sf"/>
</dbReference>
<evidence type="ECO:0000313" key="13">
    <source>
        <dbReference type="Ensembl" id="ENSSRHP00000053540.1"/>
    </source>
</evidence>
<dbReference type="InterPro" id="IPR022684">
    <property type="entry name" value="Calpain_cysteine_protease"/>
</dbReference>
<accession>A0A673JTP2</accession>
<dbReference type="SMART" id="SM00720">
    <property type="entry name" value="calpain_III"/>
    <property type="match status" value="1"/>
</dbReference>
<dbReference type="InterPro" id="IPR011992">
    <property type="entry name" value="EF-hand-dom_pair"/>
</dbReference>
<dbReference type="InterPro" id="IPR038765">
    <property type="entry name" value="Papain-like_cys_pep_sf"/>
</dbReference>
<keyword evidence="14" id="KW-1185">Reference proteome</keyword>
<evidence type="ECO:0000259" key="12">
    <source>
        <dbReference type="PROSITE" id="PS50222"/>
    </source>
</evidence>
<dbReference type="GO" id="GO:0006508">
    <property type="term" value="P:proteolysis"/>
    <property type="evidence" value="ECO:0007669"/>
    <property type="project" value="UniProtKB-KW"/>
</dbReference>
<evidence type="ECO:0000259" key="11">
    <source>
        <dbReference type="PROSITE" id="PS50203"/>
    </source>
</evidence>
<organism evidence="13 14">
    <name type="scientific">Sinocyclocheilus rhinocerous</name>
    <dbReference type="NCBI Taxonomy" id="307959"/>
    <lineage>
        <taxon>Eukaryota</taxon>
        <taxon>Metazoa</taxon>
        <taxon>Chordata</taxon>
        <taxon>Craniata</taxon>
        <taxon>Vertebrata</taxon>
        <taxon>Euteleostomi</taxon>
        <taxon>Actinopterygii</taxon>
        <taxon>Neopterygii</taxon>
        <taxon>Teleostei</taxon>
        <taxon>Ostariophysi</taxon>
        <taxon>Cypriniformes</taxon>
        <taxon>Cyprinidae</taxon>
        <taxon>Cyprininae</taxon>
        <taxon>Sinocyclocheilus</taxon>
    </lineage>
</organism>
<evidence type="ECO:0000256" key="6">
    <source>
        <dbReference type="ARBA" id="ARBA00022807"/>
    </source>
</evidence>
<dbReference type="CDD" id="cd00214">
    <property type="entry name" value="Calpain_III"/>
    <property type="match status" value="1"/>
</dbReference>
<dbReference type="InterPro" id="IPR000169">
    <property type="entry name" value="Pept_cys_AS"/>
</dbReference>
<keyword evidence="5 9" id="KW-0378">Hydrolase</keyword>
<keyword evidence="10" id="KW-0812">Transmembrane</keyword>
<gene>
    <name evidence="13" type="primary">LOC107734257</name>
</gene>
<dbReference type="InterPro" id="IPR001300">
    <property type="entry name" value="Peptidase_C2_calpain_cat"/>
</dbReference>
<dbReference type="PROSITE" id="PS00018">
    <property type="entry name" value="EF_HAND_1"/>
    <property type="match status" value="1"/>
</dbReference>
<keyword evidence="3" id="KW-0479">Metal-binding</keyword>
<feature type="transmembrane region" description="Helical" evidence="10">
    <location>
        <begin position="681"/>
        <end position="699"/>
    </location>
</feature>
<reference evidence="13" key="1">
    <citation type="submission" date="2025-08" db="UniProtKB">
        <authorList>
            <consortium name="Ensembl"/>
        </authorList>
    </citation>
    <scope>IDENTIFICATION</scope>
</reference>
<dbReference type="PANTHER" id="PTHR10183">
    <property type="entry name" value="CALPAIN"/>
    <property type="match status" value="1"/>
</dbReference>
<feature type="active site" evidence="8 9">
    <location>
        <position position="283"/>
    </location>
</feature>
<dbReference type="PROSITE" id="PS50203">
    <property type="entry name" value="CALPAIN_CAT"/>
    <property type="match status" value="1"/>
</dbReference>
<keyword evidence="10" id="KW-1133">Transmembrane helix</keyword>
<dbReference type="Gene3D" id="3.90.70.10">
    <property type="entry name" value="Cysteine proteinases"/>
    <property type="match status" value="1"/>
</dbReference>
<dbReference type="PROSITE" id="PS00139">
    <property type="entry name" value="THIOL_PROTEASE_CYS"/>
    <property type="match status" value="1"/>
</dbReference>
<name>A0A673JTP2_9TELE</name>
<protein>
    <submittedName>
        <fullName evidence="13">Calpain-2 catalytic subunit-like</fullName>
    </submittedName>
</protein>
<evidence type="ECO:0000256" key="10">
    <source>
        <dbReference type="SAM" id="Phobius"/>
    </source>
</evidence>
<dbReference type="Ensembl" id="ENSSRHT00000055040.1">
    <property type="protein sequence ID" value="ENSSRHP00000053540.1"/>
    <property type="gene ID" value="ENSSRHG00000025811.1"/>
</dbReference>
<dbReference type="FunFam" id="3.90.70.10:FF:000001">
    <property type="entry name" value="Calpain-1 catalytic subunit"/>
    <property type="match status" value="1"/>
</dbReference>
<proteinExistence type="inferred from homology"/>
<dbReference type="SUPFAM" id="SSF49758">
    <property type="entry name" value="Calpain large subunit, middle domain (domain III)"/>
    <property type="match status" value="1"/>
</dbReference>
<dbReference type="InterPro" id="IPR033883">
    <property type="entry name" value="C2_III"/>
</dbReference>
<dbReference type="Pfam" id="PF00648">
    <property type="entry name" value="Peptidase_C2"/>
    <property type="match status" value="1"/>
</dbReference>
<evidence type="ECO:0000256" key="4">
    <source>
        <dbReference type="ARBA" id="ARBA00022737"/>
    </source>
</evidence>
<dbReference type="SMART" id="SM00230">
    <property type="entry name" value="CysPc"/>
    <property type="match status" value="1"/>
</dbReference>
<dbReference type="PANTHER" id="PTHR10183:SF395">
    <property type="entry name" value="CALPAIN 2, (M_II) LARGE SUBUNIT A-RELATED"/>
    <property type="match status" value="1"/>
</dbReference>
<dbReference type="PROSITE" id="PS50222">
    <property type="entry name" value="EF_HAND_2"/>
    <property type="match status" value="1"/>
</dbReference>
<dbReference type="GO" id="GO:0005737">
    <property type="term" value="C:cytoplasm"/>
    <property type="evidence" value="ECO:0007669"/>
    <property type="project" value="TreeGrafter"/>
</dbReference>
<dbReference type="SUPFAM" id="SSF54001">
    <property type="entry name" value="Cysteine proteinases"/>
    <property type="match status" value="1"/>
</dbReference>
<keyword evidence="4" id="KW-0677">Repeat</keyword>
<keyword evidence="2 9" id="KW-0645">Protease</keyword>
<dbReference type="Gene3D" id="1.10.238.10">
    <property type="entry name" value="EF-hand"/>
    <property type="match status" value="1"/>
</dbReference>
<dbReference type="Gene3D" id="2.60.120.380">
    <property type="match status" value="1"/>
</dbReference>
<feature type="active site" evidence="8 9">
    <location>
        <position position="105"/>
    </location>
</feature>
<evidence type="ECO:0000256" key="2">
    <source>
        <dbReference type="ARBA" id="ARBA00022670"/>
    </source>
</evidence>
<evidence type="ECO:0000256" key="9">
    <source>
        <dbReference type="PROSITE-ProRule" id="PRU00239"/>
    </source>
</evidence>
<feature type="domain" description="EF-hand" evidence="12">
    <location>
        <begin position="579"/>
        <end position="614"/>
    </location>
</feature>
<evidence type="ECO:0000256" key="8">
    <source>
        <dbReference type="PIRSR" id="PIRSR622684-1"/>
    </source>
</evidence>
<dbReference type="Proteomes" id="UP000472270">
    <property type="component" value="Unassembled WGS sequence"/>
</dbReference>
<dbReference type="GO" id="GO:0004198">
    <property type="term" value="F:calcium-dependent cysteine-type endopeptidase activity"/>
    <property type="evidence" value="ECO:0007669"/>
    <property type="project" value="InterPro"/>
</dbReference>
<dbReference type="GO" id="GO:0005509">
    <property type="term" value="F:calcium ion binding"/>
    <property type="evidence" value="ECO:0007669"/>
    <property type="project" value="InterPro"/>
</dbReference>
<dbReference type="Pfam" id="PF01067">
    <property type="entry name" value="Calpain_III"/>
    <property type="match status" value="1"/>
</dbReference>
<comment type="similarity">
    <text evidence="1">Belongs to the peptidase C2 family.</text>
</comment>
<dbReference type="SUPFAM" id="SSF47473">
    <property type="entry name" value="EF-hand"/>
    <property type="match status" value="1"/>
</dbReference>
<dbReference type="InterPro" id="IPR002048">
    <property type="entry name" value="EF_hand_dom"/>
</dbReference>
<keyword evidence="10" id="KW-0472">Membrane</keyword>
<dbReference type="InterPro" id="IPR018247">
    <property type="entry name" value="EF_Hand_1_Ca_BS"/>
</dbReference>
<sequence>MSGVASTLAKKRAVAAGFGTNANAVKYLNQNFESLRSECLSRGQLFCDPTFPAAPESLGFNELGPRSPKTRGVVWKRPGELTSNPEFIVGGATRTDICQGGLGDCWLLAAIASLTLNEDVFARVVPSNQGFGQNYAGIFHFQLWQFGEWVDVVVDDRLATQDGELLFVHSATGSEFWSALLEKAYAKVNGCYEALSGGSTTEGFEDFTGGIAEIYELKHAPSNIFQIIRKALESGALLGCSIDITNAADSEAITYQKLVKGHAYSLTGLIEVRHLSKLVRVRNPWGQVEWTGAWSDNSSEWNAVDSSERENVKAEDGEFWMSFSDFVRQYSRIEICTLTPDTLTSDSVNHWSACKFDGTWRRGSTAGGCRNNPYTFWMNPQFKIKLEEEDDDPDDDEVGCSVVIGLIQKNRRRLRKSGEDMHTIGYAIYEFHGQKDIHLDKNYFLTHAQKARSETFINLREVSTRFKLPPGEYLIVPSTFEPHKNGDFCVRVFSEKQSEIDALECQKEKLLLQECPGQDSQDMEISATELRTIFNKIVAKRTDIKTDGFSLETCRVMVNLMDESGNGKLGLAEFATIWKKIQKYLVIYKKNDMDGSGCMSTPEMRMALKQAGFSLNDCIHQNLAARYGDADMKIDFDNFVSCVMRLEMMRVCMTHPLPTDLESVHVCNCANLSQSMCMSDIFFFSFYVTALVQYILLAIKLV</sequence>
<reference evidence="13" key="2">
    <citation type="submission" date="2025-09" db="UniProtKB">
        <authorList>
            <consortium name="Ensembl"/>
        </authorList>
    </citation>
    <scope>IDENTIFICATION</scope>
</reference>
<evidence type="ECO:0000313" key="14">
    <source>
        <dbReference type="Proteomes" id="UP000472270"/>
    </source>
</evidence>
<feature type="active site" evidence="8 9">
    <location>
        <position position="262"/>
    </location>
</feature>
<feature type="domain" description="Calpain catalytic" evidence="11">
    <location>
        <begin position="45"/>
        <end position="339"/>
    </location>
</feature>